<organism evidence="1 2">
    <name type="scientific">Romanomermis culicivorax</name>
    <name type="common">Nematode worm</name>
    <dbReference type="NCBI Taxonomy" id="13658"/>
    <lineage>
        <taxon>Eukaryota</taxon>
        <taxon>Metazoa</taxon>
        <taxon>Ecdysozoa</taxon>
        <taxon>Nematoda</taxon>
        <taxon>Enoplea</taxon>
        <taxon>Dorylaimia</taxon>
        <taxon>Mermithida</taxon>
        <taxon>Mermithoidea</taxon>
        <taxon>Mermithidae</taxon>
        <taxon>Romanomermis</taxon>
    </lineage>
</organism>
<dbReference type="Proteomes" id="UP000887565">
    <property type="component" value="Unplaced"/>
</dbReference>
<keyword evidence="1" id="KW-1185">Reference proteome</keyword>
<protein>
    <submittedName>
        <fullName evidence="2">Uncharacterized protein</fullName>
    </submittedName>
</protein>
<name>A0A915JQQ4_ROMCU</name>
<dbReference type="AlphaFoldDB" id="A0A915JQQ4"/>
<accession>A0A915JQQ4</accession>
<proteinExistence type="predicted"/>
<evidence type="ECO:0000313" key="1">
    <source>
        <dbReference type="Proteomes" id="UP000887565"/>
    </source>
</evidence>
<reference evidence="2" key="1">
    <citation type="submission" date="2022-11" db="UniProtKB">
        <authorList>
            <consortium name="WormBaseParasite"/>
        </authorList>
    </citation>
    <scope>IDENTIFICATION</scope>
</reference>
<evidence type="ECO:0000313" key="2">
    <source>
        <dbReference type="WBParaSite" id="nRc.2.0.1.t28433-RA"/>
    </source>
</evidence>
<sequence>MKLSKQNGLYANSAIPLMDVQAYGGEMFINTSIYHMECETRPEQIRDGCLQQKVVETNFRIMSQTFGVIYSNSEASRPRLNKDWDKYLEILV</sequence>
<dbReference type="WBParaSite" id="nRc.2.0.1.t28433-RA">
    <property type="protein sequence ID" value="nRc.2.0.1.t28433-RA"/>
    <property type="gene ID" value="nRc.2.0.1.g28433"/>
</dbReference>